<dbReference type="Gene3D" id="2.60.120.740">
    <property type="match status" value="1"/>
</dbReference>
<reference evidence="3 4" key="1">
    <citation type="submission" date="2020-06" db="EMBL/GenBank/DDBJ databases">
        <authorList>
            <person name="Li R."/>
            <person name="Bekaert M."/>
        </authorList>
    </citation>
    <scope>NUCLEOTIDE SEQUENCE [LARGE SCALE GENOMIC DNA]</scope>
    <source>
        <strain evidence="4">wild</strain>
    </source>
</reference>
<dbReference type="EMBL" id="CACVKT020006658">
    <property type="protein sequence ID" value="CAC5403045.1"/>
    <property type="molecule type" value="Genomic_DNA"/>
</dbReference>
<organism evidence="3 4">
    <name type="scientific">Mytilus coruscus</name>
    <name type="common">Sea mussel</name>
    <dbReference type="NCBI Taxonomy" id="42192"/>
    <lineage>
        <taxon>Eukaryota</taxon>
        <taxon>Metazoa</taxon>
        <taxon>Spiralia</taxon>
        <taxon>Lophotrochozoa</taxon>
        <taxon>Mollusca</taxon>
        <taxon>Bivalvia</taxon>
        <taxon>Autobranchia</taxon>
        <taxon>Pteriomorphia</taxon>
        <taxon>Mytilida</taxon>
        <taxon>Mytiloidea</taxon>
        <taxon>Mytilidae</taxon>
        <taxon>Mytilinae</taxon>
        <taxon>Mytilus</taxon>
    </lineage>
</organism>
<dbReference type="CDD" id="cd22823">
    <property type="entry name" value="Gal_Rha_Lectin"/>
    <property type="match status" value="1"/>
</dbReference>
<feature type="chain" id="PRO_5026897078" description="MAM domain-containing protein" evidence="1">
    <location>
        <begin position="25"/>
        <end position="171"/>
    </location>
</feature>
<feature type="domain" description="MAM" evidence="2">
    <location>
        <begin position="122"/>
        <end position="171"/>
    </location>
</feature>
<keyword evidence="1" id="KW-0732">Signal</keyword>
<accession>A0A6J8D4L7</accession>
<dbReference type="InterPro" id="IPR043159">
    <property type="entry name" value="Lectin_gal-bd_sf"/>
</dbReference>
<evidence type="ECO:0000256" key="1">
    <source>
        <dbReference type="SAM" id="SignalP"/>
    </source>
</evidence>
<name>A0A6J8D4L7_MYTCO</name>
<dbReference type="PROSITE" id="PS50060">
    <property type="entry name" value="MAM_2"/>
    <property type="match status" value="1"/>
</dbReference>
<evidence type="ECO:0000259" key="2">
    <source>
        <dbReference type="PROSITE" id="PS50060"/>
    </source>
</evidence>
<sequence length="171" mass="19655">MDYNWNVLVLWLLLNIFVFSLVLAHSDVRTENISIDTNASISCEIDSRIKIEKVDIIRTTTQCTSSDDKCSLIGDVFDMVKTKCDNKVSCTINIHEITTNPANCFEDYGYFNFSYECDIDVLSCNFDRGECGWSRIHPTQFQWLNIKKDSYSFIPPGDHTSGCEYDQSVRE</sequence>
<proteinExistence type="predicted"/>
<evidence type="ECO:0000313" key="4">
    <source>
        <dbReference type="Proteomes" id="UP000507470"/>
    </source>
</evidence>
<dbReference type="GO" id="GO:0016020">
    <property type="term" value="C:membrane"/>
    <property type="evidence" value="ECO:0007669"/>
    <property type="project" value="InterPro"/>
</dbReference>
<dbReference type="Proteomes" id="UP000507470">
    <property type="component" value="Unassembled WGS sequence"/>
</dbReference>
<protein>
    <recommendedName>
        <fullName evidence="2">MAM domain-containing protein</fullName>
    </recommendedName>
</protein>
<feature type="signal peptide" evidence="1">
    <location>
        <begin position="1"/>
        <end position="24"/>
    </location>
</feature>
<dbReference type="AlphaFoldDB" id="A0A6J8D4L7"/>
<evidence type="ECO:0000313" key="3">
    <source>
        <dbReference type="EMBL" id="CAC5403045.1"/>
    </source>
</evidence>
<dbReference type="InterPro" id="IPR000998">
    <property type="entry name" value="MAM_dom"/>
</dbReference>
<keyword evidence="4" id="KW-1185">Reference proteome</keyword>
<gene>
    <name evidence="3" type="ORF">MCOR_36958</name>
</gene>